<dbReference type="RefSeq" id="WP_378997746.1">
    <property type="nucleotide sequence ID" value="NZ_JBHSMT010000021.1"/>
</dbReference>
<sequence>MNKYLPWMCWSLVAWCVLSQLLGVSQGVAAVVGFAHFFLLLVLRALATQNWIALGGIGVIFIGIVGLFFPGSLQGANPIYAIAVGALVLGGGIKLDAKS</sequence>
<evidence type="ECO:0000313" key="2">
    <source>
        <dbReference type="EMBL" id="MFC5474634.1"/>
    </source>
</evidence>
<feature type="transmembrane region" description="Helical" evidence="1">
    <location>
        <begin position="79"/>
        <end position="97"/>
    </location>
</feature>
<evidence type="ECO:0000313" key="3">
    <source>
        <dbReference type="Proteomes" id="UP001596045"/>
    </source>
</evidence>
<feature type="transmembrane region" description="Helical" evidence="1">
    <location>
        <begin position="51"/>
        <end position="73"/>
    </location>
</feature>
<feature type="transmembrane region" description="Helical" evidence="1">
    <location>
        <begin position="12"/>
        <end position="39"/>
    </location>
</feature>
<organism evidence="2 3">
    <name type="scientific">Paraherbaspirillum soli</name>
    <dbReference type="NCBI Taxonomy" id="631222"/>
    <lineage>
        <taxon>Bacteria</taxon>
        <taxon>Pseudomonadati</taxon>
        <taxon>Pseudomonadota</taxon>
        <taxon>Betaproteobacteria</taxon>
        <taxon>Burkholderiales</taxon>
        <taxon>Oxalobacteraceae</taxon>
        <taxon>Paraherbaspirillum</taxon>
    </lineage>
</organism>
<keyword evidence="1" id="KW-1133">Transmembrane helix</keyword>
<proteinExistence type="predicted"/>
<evidence type="ECO:0000256" key="1">
    <source>
        <dbReference type="SAM" id="Phobius"/>
    </source>
</evidence>
<gene>
    <name evidence="2" type="ORF">ACFPM8_11785</name>
</gene>
<accession>A0ABW0M8Y0</accession>
<keyword evidence="1" id="KW-0812">Transmembrane</keyword>
<protein>
    <submittedName>
        <fullName evidence="2">Uncharacterized protein</fullName>
    </submittedName>
</protein>
<dbReference type="EMBL" id="JBHSMT010000021">
    <property type="protein sequence ID" value="MFC5474634.1"/>
    <property type="molecule type" value="Genomic_DNA"/>
</dbReference>
<keyword evidence="1" id="KW-0472">Membrane</keyword>
<keyword evidence="3" id="KW-1185">Reference proteome</keyword>
<comment type="caution">
    <text evidence="2">The sequence shown here is derived from an EMBL/GenBank/DDBJ whole genome shotgun (WGS) entry which is preliminary data.</text>
</comment>
<name>A0ABW0M8Y0_9BURK</name>
<dbReference type="Proteomes" id="UP001596045">
    <property type="component" value="Unassembled WGS sequence"/>
</dbReference>
<reference evidence="3" key="1">
    <citation type="journal article" date="2019" name="Int. J. Syst. Evol. Microbiol.">
        <title>The Global Catalogue of Microorganisms (GCM) 10K type strain sequencing project: providing services to taxonomists for standard genome sequencing and annotation.</title>
        <authorList>
            <consortium name="The Broad Institute Genomics Platform"/>
            <consortium name="The Broad Institute Genome Sequencing Center for Infectious Disease"/>
            <person name="Wu L."/>
            <person name="Ma J."/>
        </authorList>
    </citation>
    <scope>NUCLEOTIDE SEQUENCE [LARGE SCALE GENOMIC DNA]</scope>
    <source>
        <strain evidence="3">JCM 17066</strain>
    </source>
</reference>